<evidence type="ECO:0000256" key="1">
    <source>
        <dbReference type="SAM" id="SignalP"/>
    </source>
</evidence>
<dbReference type="Proteomes" id="UP000282971">
    <property type="component" value="Unassembled WGS sequence"/>
</dbReference>
<evidence type="ECO:0000313" key="2">
    <source>
        <dbReference type="EMBL" id="RVT90252.1"/>
    </source>
</evidence>
<feature type="chain" id="PRO_5019401611" evidence="1">
    <location>
        <begin position="20"/>
        <end position="626"/>
    </location>
</feature>
<dbReference type="PANTHER" id="PTHR46580:SF4">
    <property type="entry name" value="ATP_GTP-BINDING PROTEIN"/>
    <property type="match status" value="1"/>
</dbReference>
<accession>A0A437LXZ6</accession>
<dbReference type="PANTHER" id="PTHR46580">
    <property type="entry name" value="SENSOR KINASE-RELATED"/>
    <property type="match status" value="1"/>
</dbReference>
<dbReference type="AlphaFoldDB" id="A0A437LXZ6"/>
<feature type="signal peptide" evidence="1">
    <location>
        <begin position="1"/>
        <end position="19"/>
    </location>
</feature>
<dbReference type="RefSeq" id="WP_127745505.1">
    <property type="nucleotide sequence ID" value="NZ_SACN01000003.1"/>
</dbReference>
<dbReference type="EMBL" id="SACN01000003">
    <property type="protein sequence ID" value="RVT90252.1"/>
    <property type="molecule type" value="Genomic_DNA"/>
</dbReference>
<protein>
    <submittedName>
        <fullName evidence="2">VCBS repeat-containing protein</fullName>
    </submittedName>
</protein>
<keyword evidence="3" id="KW-1185">Reference proteome</keyword>
<proteinExistence type="predicted"/>
<evidence type="ECO:0000313" key="3">
    <source>
        <dbReference type="Proteomes" id="UP000282971"/>
    </source>
</evidence>
<dbReference type="Gene3D" id="2.130.10.130">
    <property type="entry name" value="Integrin alpha, N-terminal"/>
    <property type="match status" value="2"/>
</dbReference>
<dbReference type="SUPFAM" id="SSF69318">
    <property type="entry name" value="Integrin alpha N-terminal domain"/>
    <property type="match status" value="1"/>
</dbReference>
<dbReference type="OrthoDB" id="7579129at2"/>
<reference evidence="2 3" key="1">
    <citation type="submission" date="2019-01" db="EMBL/GenBank/DDBJ databases">
        <authorList>
            <person name="Chen W.-M."/>
        </authorList>
    </citation>
    <scope>NUCLEOTIDE SEQUENCE [LARGE SCALE GENOMIC DNA]</scope>
    <source>
        <strain evidence="2 3">CCP-7</strain>
    </source>
</reference>
<comment type="caution">
    <text evidence="2">The sequence shown here is derived from an EMBL/GenBank/DDBJ whole genome shotgun (WGS) entry which is preliminary data.</text>
</comment>
<dbReference type="InterPro" id="IPR028994">
    <property type="entry name" value="Integrin_alpha_N"/>
</dbReference>
<organism evidence="2 3">
    <name type="scientific">Sphingomonas crocodyli</name>
    <dbReference type="NCBI Taxonomy" id="1979270"/>
    <lineage>
        <taxon>Bacteria</taxon>
        <taxon>Pseudomonadati</taxon>
        <taxon>Pseudomonadota</taxon>
        <taxon>Alphaproteobacteria</taxon>
        <taxon>Sphingomonadales</taxon>
        <taxon>Sphingomonadaceae</taxon>
        <taxon>Sphingomonas</taxon>
    </lineage>
</organism>
<keyword evidence="1" id="KW-0732">Signal</keyword>
<sequence length="626" mass="66138">MRAIILLVLLAVQPLSATAAPLHFRAGQRWTATDARGPAFTNLTVAFGDVNGDGRADMVLYAWLSGIVTVGLSTGSNFSSPAIFAENFPRTSGLGIIQIADVNGDGKGDLVFMPHGADNVPGAANAQVALSSGTKFTLSPQPWNSSWCAEYQECFAVDLNNDKRADLVAFTRRAGPVFTSLSTGGSFGANAIWNNFFCVNVEICAAGDVDGDGRADAIAFKRTAQGVEQGNVLISKSTGTAFAAPQLGHGFFCIISEICLVGDVSGDGKADIVAVKGLGRSDLNMEALVSLSDGNRFINPSPMIWGNMLRITKDNAGFYALADVNGDKRADLIQYGVLPRPANTSEADKLIATVFATSDQPDTGLAPGTPAPATPTYFGWKDVKAYNCAINEERLYFWTIDVQTGERKSVGPVDALYNENVACPDGRDPPTTLSLTAGRTYRIVAVLPSATGCEGRNDPDIVACGYSTLFVLAKADGPSCHFYVGGAAAGCALNATTFKLRRQAGDAQLPAPAIPQTADGLLSALTTANVDYSRPDVAELRGWLGNPMYTPYPAISQALLGLVGAKQFLAPVYIDVIAFKYEPNQNATRPRTVAEVDIARLKAAVLAASNERHGTRQTDFAQLLTP</sequence>
<gene>
    <name evidence="2" type="ORF">EOD43_18335</name>
</gene>
<name>A0A437LXZ6_9SPHN</name>